<protein>
    <submittedName>
        <fullName evidence="1">Uncharacterized protein</fullName>
    </submittedName>
</protein>
<organism evidence="1 2">
    <name type="scientific">Claviceps aff. purpurea</name>
    <dbReference type="NCBI Taxonomy" id="1967640"/>
    <lineage>
        <taxon>Eukaryota</taxon>
        <taxon>Fungi</taxon>
        <taxon>Dikarya</taxon>
        <taxon>Ascomycota</taxon>
        <taxon>Pezizomycotina</taxon>
        <taxon>Sordariomycetes</taxon>
        <taxon>Hypocreomycetidae</taxon>
        <taxon>Hypocreales</taxon>
        <taxon>Clavicipitaceae</taxon>
        <taxon>Claviceps</taxon>
    </lineage>
</organism>
<evidence type="ECO:0000313" key="2">
    <source>
        <dbReference type="Proteomes" id="UP000707071"/>
    </source>
</evidence>
<keyword evidence="2" id="KW-1185">Reference proteome</keyword>
<accession>A0A9P7QLW7</accession>
<sequence length="86" mass="10458">MKWWHGWFLQRQHVLLWNDRPWNVKTFCTLCSHGGGHSQHIEIEEHFEVQAPTKARKCKFNNFVSVCWSFGFSFQFFDLLRLERNT</sequence>
<dbReference type="EMBL" id="SRRH01000084">
    <property type="protein sequence ID" value="KAG6299798.1"/>
    <property type="molecule type" value="Genomic_DNA"/>
</dbReference>
<dbReference type="AlphaFoldDB" id="A0A9P7QLW7"/>
<proteinExistence type="predicted"/>
<name>A0A9P7QLW7_9HYPO</name>
<dbReference type="Proteomes" id="UP000707071">
    <property type="component" value="Unassembled WGS sequence"/>
</dbReference>
<gene>
    <name evidence="1" type="ORF">E4U09_007789</name>
</gene>
<comment type="caution">
    <text evidence="1">The sequence shown here is derived from an EMBL/GenBank/DDBJ whole genome shotgun (WGS) entry which is preliminary data.</text>
</comment>
<reference evidence="1 2" key="1">
    <citation type="journal article" date="2020" name="bioRxiv">
        <title>Whole genome comparisons of ergot fungi reveals the divergence and evolution of species within the genus Claviceps are the result of varying mechanisms driving genome evolution and host range expansion.</title>
        <authorList>
            <person name="Wyka S.A."/>
            <person name="Mondo S.J."/>
            <person name="Liu M."/>
            <person name="Dettman J."/>
            <person name="Nalam V."/>
            <person name="Broders K.D."/>
        </authorList>
    </citation>
    <scope>NUCLEOTIDE SEQUENCE [LARGE SCALE GENOMIC DNA]</scope>
    <source>
        <strain evidence="1 2">Clav52</strain>
    </source>
</reference>
<evidence type="ECO:0000313" key="1">
    <source>
        <dbReference type="EMBL" id="KAG6299798.1"/>
    </source>
</evidence>